<feature type="transmembrane region" description="Helical" evidence="2">
    <location>
        <begin position="40"/>
        <end position="64"/>
    </location>
</feature>
<name>B0DQ56_LACBS</name>
<dbReference type="GeneID" id="6081780"/>
<feature type="region of interest" description="Disordered" evidence="1">
    <location>
        <begin position="183"/>
        <end position="207"/>
    </location>
</feature>
<dbReference type="Proteomes" id="UP000001194">
    <property type="component" value="Unassembled WGS sequence"/>
</dbReference>
<keyword evidence="2" id="KW-0472">Membrane</keyword>
<proteinExistence type="predicted"/>
<dbReference type="EMBL" id="DS547125">
    <property type="protein sequence ID" value="EDR03233.1"/>
    <property type="molecule type" value="Genomic_DNA"/>
</dbReference>
<reference evidence="3 4" key="1">
    <citation type="journal article" date="2008" name="Nature">
        <title>The genome of Laccaria bicolor provides insights into mycorrhizal symbiosis.</title>
        <authorList>
            <person name="Martin F."/>
            <person name="Aerts A."/>
            <person name="Ahren D."/>
            <person name="Brun A."/>
            <person name="Danchin E.G.J."/>
            <person name="Duchaussoy F."/>
            <person name="Gibon J."/>
            <person name="Kohler A."/>
            <person name="Lindquist E."/>
            <person name="Pereda V."/>
            <person name="Salamov A."/>
            <person name="Shapiro H.J."/>
            <person name="Wuyts J."/>
            <person name="Blaudez D."/>
            <person name="Buee M."/>
            <person name="Brokstein P."/>
            <person name="Canbaeck B."/>
            <person name="Cohen D."/>
            <person name="Courty P.E."/>
            <person name="Coutinho P.M."/>
            <person name="Delaruelle C."/>
            <person name="Detter J.C."/>
            <person name="Deveau A."/>
            <person name="DiFazio S."/>
            <person name="Duplessis S."/>
            <person name="Fraissinet-Tachet L."/>
            <person name="Lucic E."/>
            <person name="Frey-Klett P."/>
            <person name="Fourrey C."/>
            <person name="Feussner I."/>
            <person name="Gay G."/>
            <person name="Grimwood J."/>
            <person name="Hoegger P.J."/>
            <person name="Jain P."/>
            <person name="Kilaru S."/>
            <person name="Labbe J."/>
            <person name="Lin Y.C."/>
            <person name="Legue V."/>
            <person name="Le Tacon F."/>
            <person name="Marmeisse R."/>
            <person name="Melayah D."/>
            <person name="Montanini B."/>
            <person name="Muratet M."/>
            <person name="Nehls U."/>
            <person name="Niculita-Hirzel H."/>
            <person name="Oudot-Le Secq M.P."/>
            <person name="Peter M."/>
            <person name="Quesneville H."/>
            <person name="Rajashekar B."/>
            <person name="Reich M."/>
            <person name="Rouhier N."/>
            <person name="Schmutz J."/>
            <person name="Yin T."/>
            <person name="Chalot M."/>
            <person name="Henrissat B."/>
            <person name="Kuees U."/>
            <person name="Lucas S."/>
            <person name="Van de Peer Y."/>
            <person name="Podila G.K."/>
            <person name="Polle A."/>
            <person name="Pukkila P.J."/>
            <person name="Richardson P.M."/>
            <person name="Rouze P."/>
            <person name="Sanders I.R."/>
            <person name="Stajich J.E."/>
            <person name="Tunlid A."/>
            <person name="Tuskan G."/>
            <person name="Grigoriev I.V."/>
        </authorList>
    </citation>
    <scope>NUCLEOTIDE SEQUENCE [LARGE SCALE GENOMIC DNA]</scope>
    <source>
        <strain evidence="4">S238N-H82 / ATCC MYA-4686</strain>
    </source>
</reference>
<organism evidence="4">
    <name type="scientific">Laccaria bicolor (strain S238N-H82 / ATCC MYA-4686)</name>
    <name type="common">Bicoloured deceiver</name>
    <name type="synonym">Laccaria laccata var. bicolor</name>
    <dbReference type="NCBI Taxonomy" id="486041"/>
    <lineage>
        <taxon>Eukaryota</taxon>
        <taxon>Fungi</taxon>
        <taxon>Dikarya</taxon>
        <taxon>Basidiomycota</taxon>
        <taxon>Agaricomycotina</taxon>
        <taxon>Agaricomycetes</taxon>
        <taxon>Agaricomycetidae</taxon>
        <taxon>Agaricales</taxon>
        <taxon>Agaricineae</taxon>
        <taxon>Hydnangiaceae</taxon>
        <taxon>Laccaria</taxon>
    </lineage>
</organism>
<evidence type="ECO:0000313" key="4">
    <source>
        <dbReference type="Proteomes" id="UP000001194"/>
    </source>
</evidence>
<keyword evidence="2" id="KW-0812">Transmembrane</keyword>
<accession>B0DQ56</accession>
<protein>
    <submittedName>
        <fullName evidence="3">Predicted protein</fullName>
    </submittedName>
</protein>
<dbReference type="KEGG" id="lbc:LACBIDRAFT_331657"/>
<evidence type="ECO:0000256" key="2">
    <source>
        <dbReference type="SAM" id="Phobius"/>
    </source>
</evidence>
<feature type="transmembrane region" description="Helical" evidence="2">
    <location>
        <begin position="148"/>
        <end position="167"/>
    </location>
</feature>
<gene>
    <name evidence="3" type="ORF">LACBIDRAFT_331657</name>
</gene>
<dbReference type="HOGENOM" id="CLU_1073894_0_0_1"/>
<sequence length="259" mass="28306">MERTSGSALALYSMISPVTIHQAKSSIRLGFLKEHSTSGFLNLLVGLAFAHTGCWFLAFAQVVASCPAPRPEVLGQHYKGDAGWQALFSISASRRPTLSPILSTQGLPLCPILSETRLPSYPRTAMARVTDQEEGPHSGHLGTAWETAVVAVFAVIIVVVGIVAFYFRRRRMRRRLTDRIHSPANFTRDPEQGAISPSFENSPRSREMRGIADVDASIAKPERAVSSSSPRQSLVCFMTPAAPPQLCILADVENRRSPH</sequence>
<dbReference type="AlphaFoldDB" id="B0DQ56"/>
<dbReference type="OrthoDB" id="10499997at2759"/>
<keyword evidence="4" id="KW-1185">Reference proteome</keyword>
<dbReference type="InParanoid" id="B0DQ56"/>
<dbReference type="RefSeq" id="XP_001886029.1">
    <property type="nucleotide sequence ID" value="XM_001885994.1"/>
</dbReference>
<keyword evidence="2" id="KW-1133">Transmembrane helix</keyword>
<evidence type="ECO:0000256" key="1">
    <source>
        <dbReference type="SAM" id="MobiDB-lite"/>
    </source>
</evidence>
<evidence type="ECO:0000313" key="3">
    <source>
        <dbReference type="EMBL" id="EDR03233.1"/>
    </source>
</evidence>